<dbReference type="Pfam" id="PF00335">
    <property type="entry name" value="Tetraspanin"/>
    <property type="match status" value="1"/>
</dbReference>
<organism evidence="7 8">
    <name type="scientific">Cucurbita argyrosperma subsp. sororia</name>
    <dbReference type="NCBI Taxonomy" id="37648"/>
    <lineage>
        <taxon>Eukaryota</taxon>
        <taxon>Viridiplantae</taxon>
        <taxon>Streptophyta</taxon>
        <taxon>Embryophyta</taxon>
        <taxon>Tracheophyta</taxon>
        <taxon>Spermatophyta</taxon>
        <taxon>Magnoliopsida</taxon>
        <taxon>eudicotyledons</taxon>
        <taxon>Gunneridae</taxon>
        <taxon>Pentapetalae</taxon>
        <taxon>rosids</taxon>
        <taxon>fabids</taxon>
        <taxon>Cucurbitales</taxon>
        <taxon>Cucurbitaceae</taxon>
        <taxon>Cucurbiteae</taxon>
        <taxon>Cucurbita</taxon>
    </lineage>
</organism>
<dbReference type="EMBL" id="JAGKQH010000004">
    <property type="protein sequence ID" value="KAG6602323.1"/>
    <property type="molecule type" value="Genomic_DNA"/>
</dbReference>
<dbReference type="Proteomes" id="UP000685013">
    <property type="component" value="Chromosome 4"/>
</dbReference>
<feature type="transmembrane region" description="Helical" evidence="6">
    <location>
        <begin position="12"/>
        <end position="31"/>
    </location>
</feature>
<comment type="subcellular location">
    <subcellularLocation>
        <location evidence="1">Membrane</location>
        <topology evidence="1">Multi-pass membrane protein</topology>
    </subcellularLocation>
</comment>
<feature type="transmembrane region" description="Helical" evidence="6">
    <location>
        <begin position="69"/>
        <end position="96"/>
    </location>
</feature>
<dbReference type="InterPro" id="IPR018499">
    <property type="entry name" value="Tetraspanin/Peripherin"/>
</dbReference>
<evidence type="ECO:0000313" key="7">
    <source>
        <dbReference type="EMBL" id="KAG6602323.1"/>
    </source>
</evidence>
<reference evidence="7 8" key="1">
    <citation type="journal article" date="2021" name="Hortic Res">
        <title>The domestication of Cucurbita argyrosperma as revealed by the genome of its wild relative.</title>
        <authorList>
            <person name="Barrera-Redondo J."/>
            <person name="Sanchez-de la Vega G."/>
            <person name="Aguirre-Liguori J.A."/>
            <person name="Castellanos-Morales G."/>
            <person name="Gutierrez-Guerrero Y.T."/>
            <person name="Aguirre-Dugua X."/>
            <person name="Aguirre-Planter E."/>
            <person name="Tenaillon M.I."/>
            <person name="Lira-Saade R."/>
            <person name="Eguiarte L.E."/>
        </authorList>
    </citation>
    <scope>NUCLEOTIDE SEQUENCE [LARGE SCALE GENOMIC DNA]</scope>
    <source>
        <strain evidence="7">JBR-2021</strain>
    </source>
</reference>
<dbReference type="GO" id="GO:0009734">
    <property type="term" value="P:auxin-activated signaling pathway"/>
    <property type="evidence" value="ECO:0007669"/>
    <property type="project" value="InterPro"/>
</dbReference>
<evidence type="ECO:0000256" key="3">
    <source>
        <dbReference type="ARBA" id="ARBA00022692"/>
    </source>
</evidence>
<name>A0AAV6NSM9_9ROSI</name>
<dbReference type="InterPro" id="IPR044991">
    <property type="entry name" value="TET_plant"/>
</dbReference>
<feature type="transmembrane region" description="Helical" evidence="6">
    <location>
        <begin position="212"/>
        <end position="230"/>
    </location>
</feature>
<dbReference type="AlphaFoldDB" id="A0AAV6NSM9"/>
<evidence type="ECO:0000256" key="2">
    <source>
        <dbReference type="ARBA" id="ARBA00006840"/>
    </source>
</evidence>
<keyword evidence="8" id="KW-1185">Reference proteome</keyword>
<keyword evidence="4 6" id="KW-1133">Transmembrane helix</keyword>
<evidence type="ECO:0000313" key="8">
    <source>
        <dbReference type="Proteomes" id="UP000685013"/>
    </source>
</evidence>
<protein>
    <submittedName>
        <fullName evidence="7">Tetraspanin-6</fullName>
    </submittedName>
</protein>
<sequence>MNKLSNSVIGLLNFLTLLASIPIIGGALWMARNSTTCEGFLQTPLLVVGFVVLVISLAGFVGACFNVAWALWLYLFVMLLLIATLLGLTVFGLVVASKGGGGGGGGGEHGLGDYSTWLRKRVDDPRNWVTIRSCILGSNTCNQLPSWTPLNYLQRDITPIQSGCCKPPVSCSENGQDPDCYRWNGAPNVLCFECDSCKAGVLETARKDWHKLSVLNVVILIFFIVVYSIGCCAFRNAKRAEENYAYGENHMTKIGPRRDYKMWKWLEDRMDRY</sequence>
<evidence type="ECO:0000256" key="6">
    <source>
        <dbReference type="SAM" id="Phobius"/>
    </source>
</evidence>
<comment type="caution">
    <text evidence="7">The sequence shown here is derived from an EMBL/GenBank/DDBJ whole genome shotgun (WGS) entry which is preliminary data.</text>
</comment>
<gene>
    <name evidence="7" type="primary">TET6</name>
    <name evidence="7" type="ORF">SDJN03_07556</name>
</gene>
<dbReference type="GO" id="GO:0016020">
    <property type="term" value="C:membrane"/>
    <property type="evidence" value="ECO:0007669"/>
    <property type="project" value="UniProtKB-SubCell"/>
</dbReference>
<comment type="similarity">
    <text evidence="2">Belongs to the tetraspanin (TM4SF) family.</text>
</comment>
<proteinExistence type="inferred from homology"/>
<evidence type="ECO:0000256" key="5">
    <source>
        <dbReference type="ARBA" id="ARBA00023136"/>
    </source>
</evidence>
<accession>A0AAV6NSM9</accession>
<keyword evidence="3 6" id="KW-0812">Transmembrane</keyword>
<feature type="non-terminal residue" evidence="7">
    <location>
        <position position="1"/>
    </location>
</feature>
<feature type="transmembrane region" description="Helical" evidence="6">
    <location>
        <begin position="43"/>
        <end position="63"/>
    </location>
</feature>
<dbReference type="PANTHER" id="PTHR32191">
    <property type="entry name" value="TETRASPANIN-8-RELATED"/>
    <property type="match status" value="1"/>
</dbReference>
<evidence type="ECO:0000256" key="1">
    <source>
        <dbReference type="ARBA" id="ARBA00004141"/>
    </source>
</evidence>
<keyword evidence="5 6" id="KW-0472">Membrane</keyword>
<evidence type="ECO:0000256" key="4">
    <source>
        <dbReference type="ARBA" id="ARBA00022989"/>
    </source>
</evidence>